<dbReference type="FunFam" id="3.40.640.10:FF:000035">
    <property type="entry name" value="O-succinylhomoserine sulfhydrylase"/>
    <property type="match status" value="1"/>
</dbReference>
<dbReference type="Gene3D" id="3.40.640.10">
    <property type="entry name" value="Type I PLP-dependent aspartate aminotransferase-like (Major domain)"/>
    <property type="match status" value="2"/>
</dbReference>
<sequence length="822" mass="88874">MTWHTRFRSLFPVTAQKIYANIAYTSPLAPTVADAVRHCLDDIAYARSDKPQWLRDADGVRSQVAALIGGGARRVAFTKNTTEGLNIVAQGLDWVPGDNLVIDDLEHPTNVMPWLNLQRRGVQVRRAVSRGWRYSVDDIWARVDARTRLVAVSWVQYGTGLRTDLAELGRRCREAGIFFVVDGIQGAGLLRAHVDRWHVDAFSCGVHKGLLAPLGSGFLHVSPRLLGRLTPAHVGPGALRVARGGADWQLLADDPLDARRLETGNLNFPGLYGLRRALQLIDEAHPDRIEPWVLGLSAQLAQGLRQQRFSVLSSPDRDEQSATVALAIDDAPAFHAHLASAGIIASLLDTGHIRLSFGAFNTTDEVDRILEATRAWGRTVSLPSPSQQESSMSQDKQPAWKLETIAVHGGYKPDPTTRAVAVPIYQTVSYAFDNTQHGADLFDLKVPGNIYTRIMNPTQDVLEQRVAALEGGLAALALASGQAAVTYAIQTIAEAGDNIVSATALYGGTYNLLAHTLPQFGIETRFADAKDPESFGKLIDARTKAVFVESIGNPLGNITDIAAIAAVAHRHGVPLIVDNTVPSPYLLRPIEHGADIVVHSLTKYLGGHGNSIGGAIVDSGKFPWAEHKARFKRLNEPDVSYHGVVYTEALGPAAYIGRARVVPLRNTGAAISPFNAFLILQGIETLALRLDRINENALAVARYLAQHPKVEWVGYAGLPSHPDHALAQKYLGGRASGVLTFGIQGGREAGARFQDALQLFTRLVNIGDAKSLATHPASTTHRQLSPEELAKAGVKEETIRLSIGIEHIDDLKADLAQALAAA</sequence>
<comment type="cofactor">
    <cofactor evidence="1">
        <name>pyridoxal 5'-phosphate</name>
        <dbReference type="ChEBI" id="CHEBI:597326"/>
    </cofactor>
</comment>
<dbReference type="GO" id="GO:0006535">
    <property type="term" value="P:cysteine biosynthetic process from serine"/>
    <property type="evidence" value="ECO:0007669"/>
    <property type="project" value="TreeGrafter"/>
</dbReference>
<dbReference type="InterPro" id="IPR000192">
    <property type="entry name" value="Aminotrans_V_dom"/>
</dbReference>
<dbReference type="PANTHER" id="PTHR43797:SF2">
    <property type="entry name" value="HOMOCYSTEINE_CYSTEINE SYNTHASE"/>
    <property type="match status" value="1"/>
</dbReference>
<dbReference type="InterPro" id="IPR000277">
    <property type="entry name" value="Cys/Met-Metab_PyrdxlP-dep_enz"/>
</dbReference>
<dbReference type="EMBL" id="CAADHY010000009">
    <property type="protein sequence ID" value="VFR17389.1"/>
    <property type="molecule type" value="Genomic_DNA"/>
</dbReference>
<dbReference type="CDD" id="cd00614">
    <property type="entry name" value="CGS_like"/>
    <property type="match status" value="1"/>
</dbReference>
<dbReference type="InterPro" id="IPR015424">
    <property type="entry name" value="PyrdxlP-dep_Trfase"/>
</dbReference>
<dbReference type="InterPro" id="IPR006235">
    <property type="entry name" value="OAc-hSer/O-AcSer_sulfhydrylase"/>
</dbReference>
<evidence type="ECO:0000313" key="6">
    <source>
        <dbReference type="EMBL" id="VFR17389.1"/>
    </source>
</evidence>
<gene>
    <name evidence="6" type="ORF">AMP9_0247</name>
</gene>
<organism evidence="6">
    <name type="scientific">plant metagenome</name>
    <dbReference type="NCBI Taxonomy" id="1297885"/>
    <lineage>
        <taxon>unclassified sequences</taxon>
        <taxon>metagenomes</taxon>
        <taxon>organismal metagenomes</taxon>
    </lineage>
</organism>
<feature type="domain" description="Aminotransferase class V" evidence="5">
    <location>
        <begin position="54"/>
        <end position="368"/>
    </location>
</feature>
<dbReference type="PROSITE" id="PS00868">
    <property type="entry name" value="CYS_MET_METAB_PP"/>
    <property type="match status" value="1"/>
</dbReference>
<keyword evidence="4" id="KW-0663">Pyridoxal phosphate</keyword>
<dbReference type="InterPro" id="IPR015422">
    <property type="entry name" value="PyrdxlP-dep_Trfase_small"/>
</dbReference>
<dbReference type="GO" id="GO:0003961">
    <property type="term" value="F:O-acetylhomoserine aminocarboxypropyltransferase activity"/>
    <property type="evidence" value="ECO:0007669"/>
    <property type="project" value="UniProtKB-EC"/>
</dbReference>
<dbReference type="GO" id="GO:0005737">
    <property type="term" value="C:cytoplasm"/>
    <property type="evidence" value="ECO:0007669"/>
    <property type="project" value="TreeGrafter"/>
</dbReference>
<dbReference type="EC" id="2.5.1.49" evidence="6"/>
<dbReference type="InterPro" id="IPR015421">
    <property type="entry name" value="PyrdxlP-dep_Trfase_major"/>
</dbReference>
<evidence type="ECO:0000256" key="2">
    <source>
        <dbReference type="ARBA" id="ARBA00009077"/>
    </source>
</evidence>
<dbReference type="SUPFAM" id="SSF53383">
    <property type="entry name" value="PLP-dependent transferases"/>
    <property type="match status" value="2"/>
</dbReference>
<proteinExistence type="inferred from homology"/>
<reference evidence="6" key="1">
    <citation type="submission" date="2019-03" db="EMBL/GenBank/DDBJ databases">
        <authorList>
            <person name="Danneels B."/>
        </authorList>
    </citation>
    <scope>NUCLEOTIDE SEQUENCE</scope>
</reference>
<dbReference type="GO" id="GO:0003962">
    <property type="term" value="F:cystathionine gamma-synthase activity"/>
    <property type="evidence" value="ECO:0007669"/>
    <property type="project" value="UniProtKB-EC"/>
</dbReference>
<dbReference type="GO" id="GO:0019346">
    <property type="term" value="P:transsulfuration"/>
    <property type="evidence" value="ECO:0007669"/>
    <property type="project" value="InterPro"/>
</dbReference>
<comment type="similarity">
    <text evidence="2">Belongs to the trans-sulfuration enzymes family.</text>
</comment>
<evidence type="ECO:0000256" key="4">
    <source>
        <dbReference type="ARBA" id="ARBA00022898"/>
    </source>
</evidence>
<dbReference type="AlphaFoldDB" id="A0A484NY87"/>
<dbReference type="GO" id="GO:0030170">
    <property type="term" value="F:pyridoxal phosphate binding"/>
    <property type="evidence" value="ECO:0007669"/>
    <property type="project" value="InterPro"/>
</dbReference>
<dbReference type="Gene3D" id="3.90.1150.10">
    <property type="entry name" value="Aspartate Aminotransferase, domain 1"/>
    <property type="match status" value="2"/>
</dbReference>
<evidence type="ECO:0000256" key="3">
    <source>
        <dbReference type="ARBA" id="ARBA00022679"/>
    </source>
</evidence>
<keyword evidence="3 6" id="KW-0808">Transferase</keyword>
<evidence type="ECO:0000259" key="5">
    <source>
        <dbReference type="Pfam" id="PF00266"/>
    </source>
</evidence>
<protein>
    <submittedName>
        <fullName evidence="6">O-acetylhomoserine sulfhydrylase / O-succinylhomoserine sulfhydrylase</fullName>
        <ecNumber evidence="6">2.5.1.48</ecNumber>
        <ecNumber evidence="6">2.5.1.49</ecNumber>
    </submittedName>
</protein>
<dbReference type="GO" id="GO:0071269">
    <property type="term" value="P:L-homocysteine biosynthetic process"/>
    <property type="evidence" value="ECO:0007669"/>
    <property type="project" value="TreeGrafter"/>
</dbReference>
<dbReference type="InterPro" id="IPR054542">
    <property type="entry name" value="Cys_met_metab_PP"/>
</dbReference>
<dbReference type="NCBIfam" id="TIGR01326">
    <property type="entry name" value="OAH_OAS_sulfhy"/>
    <property type="match status" value="1"/>
</dbReference>
<dbReference type="PANTHER" id="PTHR43797">
    <property type="entry name" value="HOMOCYSTEINE/CYSTEINE SYNTHASE"/>
    <property type="match status" value="1"/>
</dbReference>
<accession>A0A484NY87</accession>
<dbReference type="EC" id="2.5.1.48" evidence="6"/>
<dbReference type="Pfam" id="PF00266">
    <property type="entry name" value="Aminotran_5"/>
    <property type="match status" value="1"/>
</dbReference>
<dbReference type="Pfam" id="PF01053">
    <property type="entry name" value="Cys_Met_Meta_PP"/>
    <property type="match status" value="1"/>
</dbReference>
<dbReference type="GO" id="GO:0004124">
    <property type="term" value="F:cysteine synthase activity"/>
    <property type="evidence" value="ECO:0007669"/>
    <property type="project" value="TreeGrafter"/>
</dbReference>
<name>A0A484NY87_9ZZZZ</name>
<evidence type="ECO:0000256" key="1">
    <source>
        <dbReference type="ARBA" id="ARBA00001933"/>
    </source>
</evidence>